<dbReference type="AlphaFoldDB" id="A0A1L3GHL5"/>
<dbReference type="Proteomes" id="UP000182264">
    <property type="component" value="Chromosome"/>
</dbReference>
<evidence type="ECO:0000313" key="2">
    <source>
        <dbReference type="Proteomes" id="UP000182264"/>
    </source>
</evidence>
<sequence>MLAYCGKDCEQCEAYAPLVEDASFCSGCRSEGPGCNILGRNCAIRLCARTNRQAICATCSVFPCAKLKELFLLHPDAETQLNRLSGISCR</sequence>
<protein>
    <recommendedName>
        <fullName evidence="3">DUF3795 domain-containing protein</fullName>
    </recommendedName>
</protein>
<organism evidence="1 2">
    <name type="scientific">Syntrophotalea acetylenica</name>
    <name type="common">Pelobacter acetylenicus</name>
    <dbReference type="NCBI Taxonomy" id="29542"/>
    <lineage>
        <taxon>Bacteria</taxon>
        <taxon>Pseudomonadati</taxon>
        <taxon>Thermodesulfobacteriota</taxon>
        <taxon>Desulfuromonadia</taxon>
        <taxon>Desulfuromonadales</taxon>
        <taxon>Syntrophotaleaceae</taxon>
        <taxon>Syntrophotalea</taxon>
    </lineage>
</organism>
<accession>A0A1L3GHL5</accession>
<dbReference type="InterPro" id="IPR024227">
    <property type="entry name" value="DUF3795"/>
</dbReference>
<proteinExistence type="predicted"/>
<evidence type="ECO:0008006" key="3">
    <source>
        <dbReference type="Google" id="ProtNLM"/>
    </source>
</evidence>
<evidence type="ECO:0000313" key="1">
    <source>
        <dbReference type="EMBL" id="APG25158.1"/>
    </source>
</evidence>
<name>A0A1L3GHL5_SYNAC</name>
<dbReference type="Pfam" id="PF12675">
    <property type="entry name" value="DUF3795"/>
    <property type="match status" value="1"/>
</dbReference>
<keyword evidence="2" id="KW-1185">Reference proteome</keyword>
<gene>
    <name evidence="1" type="ORF">A7E75_09100</name>
</gene>
<dbReference type="OrthoDB" id="9803966at2"/>
<dbReference type="EMBL" id="CP015518">
    <property type="protein sequence ID" value="APG25158.1"/>
    <property type="molecule type" value="Genomic_DNA"/>
</dbReference>
<reference evidence="1 2" key="1">
    <citation type="journal article" date="2017" name="Genome Announc.">
        <title>Complete Genome Sequences of Two Acetylene-Fermenting Pelobacter acetylenicus Strains.</title>
        <authorList>
            <person name="Sutton J.M."/>
            <person name="Baesman S.M."/>
            <person name="Fierst J.L."/>
            <person name="Poret-Peterson A.T."/>
            <person name="Oremland R.S."/>
            <person name="Dunlap D.S."/>
            <person name="Akob D.M."/>
        </authorList>
    </citation>
    <scope>NUCLEOTIDE SEQUENCE [LARGE SCALE GENOMIC DNA]</scope>
    <source>
        <strain evidence="1 2">DSM 3247</strain>
    </source>
</reference>
<dbReference type="KEGG" id="pace:A6070_03075"/>
<dbReference type="RefSeq" id="WP_072287007.1">
    <property type="nucleotide sequence ID" value="NZ_CP015455.1"/>
</dbReference>